<dbReference type="PROSITE" id="PS50075">
    <property type="entry name" value="CARRIER"/>
    <property type="match status" value="2"/>
</dbReference>
<evidence type="ECO:0000256" key="9">
    <source>
        <dbReference type="SAM" id="MobiDB-lite"/>
    </source>
</evidence>
<keyword evidence="5" id="KW-0596">Phosphopantetheine</keyword>
<gene>
    <name evidence="11" type="ORF">Q7514_21775</name>
</gene>
<evidence type="ECO:0000259" key="10">
    <source>
        <dbReference type="PROSITE" id="PS50075"/>
    </source>
</evidence>
<dbReference type="InterPro" id="IPR001242">
    <property type="entry name" value="Condensation_dom"/>
</dbReference>
<dbReference type="InterPro" id="IPR023213">
    <property type="entry name" value="CAT-like_dom_sf"/>
</dbReference>
<evidence type="ECO:0000256" key="8">
    <source>
        <dbReference type="ARBA" id="ARBA00033440"/>
    </source>
</evidence>
<dbReference type="SUPFAM" id="SSF56801">
    <property type="entry name" value="Acetyl-CoA synthetase-like"/>
    <property type="match status" value="1"/>
</dbReference>
<evidence type="ECO:0000256" key="1">
    <source>
        <dbReference type="ARBA" id="ARBA00001957"/>
    </source>
</evidence>
<keyword evidence="6" id="KW-0597">Phosphoprotein</keyword>
<name>A0ABU7LF16_9NOCA</name>
<dbReference type="Gene3D" id="3.30.559.10">
    <property type="entry name" value="Chloramphenicol acetyltransferase-like domain"/>
    <property type="match status" value="1"/>
</dbReference>
<dbReference type="Pfam" id="PF00501">
    <property type="entry name" value="AMP-binding"/>
    <property type="match status" value="1"/>
</dbReference>
<dbReference type="CDD" id="cd19535">
    <property type="entry name" value="Cyc_NRPS"/>
    <property type="match status" value="1"/>
</dbReference>
<evidence type="ECO:0000256" key="4">
    <source>
        <dbReference type="ARBA" id="ARBA00016743"/>
    </source>
</evidence>
<evidence type="ECO:0000256" key="6">
    <source>
        <dbReference type="ARBA" id="ARBA00022553"/>
    </source>
</evidence>
<proteinExistence type="inferred from homology"/>
<dbReference type="Gene3D" id="3.30.300.30">
    <property type="match status" value="1"/>
</dbReference>
<feature type="domain" description="Carrier" evidence="10">
    <location>
        <begin position="272"/>
        <end position="347"/>
    </location>
</feature>
<organism evidence="11 12">
    <name type="scientific">Rhodococcus artemisiae</name>
    <dbReference type="NCBI Taxonomy" id="714159"/>
    <lineage>
        <taxon>Bacteria</taxon>
        <taxon>Bacillati</taxon>
        <taxon>Actinomycetota</taxon>
        <taxon>Actinomycetes</taxon>
        <taxon>Mycobacteriales</taxon>
        <taxon>Nocardiaceae</taxon>
        <taxon>Rhodococcus</taxon>
    </lineage>
</organism>
<dbReference type="Gene3D" id="1.10.1200.10">
    <property type="entry name" value="ACP-like"/>
    <property type="match status" value="2"/>
</dbReference>
<keyword evidence="12" id="KW-1185">Reference proteome</keyword>
<dbReference type="SUPFAM" id="SSF52777">
    <property type="entry name" value="CoA-dependent acyltransferases"/>
    <property type="match status" value="2"/>
</dbReference>
<evidence type="ECO:0000256" key="2">
    <source>
        <dbReference type="ARBA" id="ARBA00005102"/>
    </source>
</evidence>
<dbReference type="InterPro" id="IPR009081">
    <property type="entry name" value="PP-bd_ACP"/>
</dbReference>
<evidence type="ECO:0000256" key="7">
    <source>
        <dbReference type="ARBA" id="ARBA00022598"/>
    </source>
</evidence>
<dbReference type="SUPFAM" id="SSF47336">
    <property type="entry name" value="ACP-like"/>
    <property type="match status" value="2"/>
</dbReference>
<dbReference type="Gene3D" id="3.40.50.12780">
    <property type="entry name" value="N-terminal domain of ligase-like"/>
    <property type="match status" value="1"/>
</dbReference>
<feature type="region of interest" description="Disordered" evidence="9">
    <location>
        <begin position="1"/>
        <end position="20"/>
    </location>
</feature>
<comment type="similarity">
    <text evidence="3">Belongs to the ATP-dependent AMP-binding enzyme family. MbtB subfamily.</text>
</comment>
<dbReference type="PANTHER" id="PTHR45527:SF10">
    <property type="entry name" value="PYOCHELIN SYNTHASE PCHF"/>
    <property type="match status" value="1"/>
</dbReference>
<dbReference type="InterPro" id="IPR000873">
    <property type="entry name" value="AMP-dep_synth/lig_dom"/>
</dbReference>
<dbReference type="PROSITE" id="PS00012">
    <property type="entry name" value="PHOSPHOPANTETHEINE"/>
    <property type="match status" value="2"/>
</dbReference>
<dbReference type="EMBL" id="JAUTXY010000011">
    <property type="protein sequence ID" value="MEE2060152.1"/>
    <property type="molecule type" value="Genomic_DNA"/>
</dbReference>
<dbReference type="InterPro" id="IPR057737">
    <property type="entry name" value="Condensation_MtbB-like"/>
</dbReference>
<dbReference type="SMART" id="SM00823">
    <property type="entry name" value="PKS_PP"/>
    <property type="match status" value="2"/>
</dbReference>
<dbReference type="InterPro" id="IPR036736">
    <property type="entry name" value="ACP-like_sf"/>
</dbReference>
<comment type="pathway">
    <text evidence="2">Siderophore biosynthesis; mycobactin biosynthesis.</text>
</comment>
<dbReference type="PROSITE" id="PS00455">
    <property type="entry name" value="AMP_BINDING"/>
    <property type="match status" value="1"/>
</dbReference>
<evidence type="ECO:0000256" key="5">
    <source>
        <dbReference type="ARBA" id="ARBA00022450"/>
    </source>
</evidence>
<dbReference type="InterPro" id="IPR020845">
    <property type="entry name" value="AMP-binding_CS"/>
</dbReference>
<dbReference type="InterPro" id="IPR042099">
    <property type="entry name" value="ANL_N_sf"/>
</dbReference>
<evidence type="ECO:0000313" key="12">
    <source>
        <dbReference type="Proteomes" id="UP001336020"/>
    </source>
</evidence>
<dbReference type="Pfam" id="PF13193">
    <property type="entry name" value="AMP-binding_C"/>
    <property type="match status" value="1"/>
</dbReference>
<comment type="caution">
    <text evidence="11">The sequence shown here is derived from an EMBL/GenBank/DDBJ whole genome shotgun (WGS) entry which is preliminary data.</text>
</comment>
<dbReference type="Pfam" id="PF00668">
    <property type="entry name" value="Condensation"/>
    <property type="match status" value="1"/>
</dbReference>
<protein>
    <recommendedName>
        <fullName evidence="4">Phenyloxazoline synthase MbtB</fullName>
    </recommendedName>
    <alternativeName>
        <fullName evidence="8">Mycobactin synthetase protein B</fullName>
    </alternativeName>
</protein>
<dbReference type="NCBIfam" id="TIGR01733">
    <property type="entry name" value="AA-adenyl-dom"/>
    <property type="match status" value="1"/>
</dbReference>
<dbReference type="InterPro" id="IPR045851">
    <property type="entry name" value="AMP-bd_C_sf"/>
</dbReference>
<dbReference type="PANTHER" id="PTHR45527">
    <property type="entry name" value="NONRIBOSOMAL PEPTIDE SYNTHETASE"/>
    <property type="match status" value="1"/>
</dbReference>
<dbReference type="Gene3D" id="3.30.559.30">
    <property type="entry name" value="Nonribosomal peptide synthetase, condensation domain"/>
    <property type="match status" value="1"/>
</dbReference>
<dbReference type="Proteomes" id="UP001336020">
    <property type="component" value="Unassembled WGS sequence"/>
</dbReference>
<dbReference type="InterPro" id="IPR010071">
    <property type="entry name" value="AA_adenyl_dom"/>
</dbReference>
<accession>A0ABU7LF16</accession>
<evidence type="ECO:0000256" key="3">
    <source>
        <dbReference type="ARBA" id="ARBA00007380"/>
    </source>
</evidence>
<dbReference type="InterPro" id="IPR006162">
    <property type="entry name" value="Ppantetheine_attach_site"/>
</dbReference>
<dbReference type="Pfam" id="PF00550">
    <property type="entry name" value="PP-binding"/>
    <property type="match status" value="2"/>
</dbReference>
<dbReference type="InterPro" id="IPR025110">
    <property type="entry name" value="AMP-bd_C"/>
</dbReference>
<evidence type="ECO:0000313" key="11">
    <source>
        <dbReference type="EMBL" id="MEE2060152.1"/>
    </source>
</evidence>
<sequence length="1458" mass="157911">MTETQCTRTPLDVDPLTPPPRRFPAGTVPHRVCADAVLAGATLAGLRSRARHHIPDSDDTDVAVWLAAGALAAAVGPPPFTVVVTAAGNTTSLTLPEAHPTESRLLHAVVGRTETDVSAGAVLITLADIDTLPGPSAVHCVVEVAPVSLRLRWWAAVPACAPDTADRLVAAVHRIVESGTDSDPLVPLANPVHDEVRVAAHRISPALIDEIVVAECGGAVESIVVQVSDTGASVDVTFGDHEADIADLTEAVRTQLTPGHEPSAWRLHTRGSTVLGRRNLLSRIWRDELRTATVADHDTFFGLGGDSLSAMRVTGRIRDELGVDLDLAHALSLFTESDFATVADDLATRTATRPSGSSLPMVTPEPRARFEPFPLTDQQQAYVIGRADHFSSGSIACHTYMEFDTVERAGAAVPFDVGRFARAWERLVDRHDALRLTIDPDALTQRVVPASPRPPVTVEDLRDLPADRIHHSLEAIRERLSHRVADLTDPPLYDVVVVRLPGEHHRVCIGLDGLVADLAGTGILYSELGHFYEDPDRHLPSLDLTFRDYVLAERRAVETPEHEKSRRYWWDRLDRFSGPPELPLAVAPENLTSPRFVPRPSVVEAEVWTRVCALAAERGVTSSGVAAACYAEALAAWSTTSRFAINVPCFNRLPLHPDIGRAVGEFASLILVEVDASRREPFEAFASRVQRQIWSDLDHPHVTGVEVLRELVRRRGGFGRATMPYVFTSTTALAGDPSRLLDGSLERVFRVAQTPQVWIDLILEQRDGALLVNWDSLEGLFPDRMMDAMAAAFERQLRGLADPAAWSAAAFDARPAQQIARHDAAGGPAISVPDRPAHERFFEYARRCPHDPALITADGVVSYGDLADAALSYGAVLRGHGVGPDVPVAVIADPGADRIAAVFGVLAASGAYVPLDSHAPVSRIAAILDLLDAQVVLVDRHHVGASWLTGRTAIVLGDDTSAELDTAPFVPMPVDGDLLAYVLFTSGSTGIPKGVMVSHRSVVNCVEATIEIFGTGPGHRFLAVSALHHDMSVFDLFGVLGSGATLVLPDTTDRRDAHAWATAVRRHRVTGWVSVPTMMEMLLEQAAPEDLASLRTVILGGDRVHPPMVRRLLDASPNVHVRSIGGPTETTVWNIWHRISRSDTEAATIPYGRAIRNTRYRVLDERMRDRPDHAVGEMYCSGVSLARGYWEDPARTEQSFVRHPDTGERLYRTGDLGSFRSDGSIEFVGRADFQIKVRGHRIEAGEVEAALLEHRSVSACVVTGIPYADRPGYRALAAYVVAQPGFSVDSEEILDAVRGRCPSHMIPSVVIELDALPLNANGKLDRSALATPEIATDDQSEPARGRLETALARLWTRALSLPEPAGRDTDFFRLGGDSLVAARLSARIRAELPGVDISLRDMFVHPSVAALARLASDRCGDAALLDTVASVWLEIDDLDDTELRGRLASAGTSEEGHR</sequence>
<reference evidence="11 12" key="1">
    <citation type="submission" date="2023-07" db="EMBL/GenBank/DDBJ databases">
        <authorList>
            <person name="Girao M."/>
            <person name="Carvalho M.F."/>
        </authorList>
    </citation>
    <scope>NUCLEOTIDE SEQUENCE [LARGE SCALE GENOMIC DNA]</scope>
    <source>
        <strain evidence="11 12">YIM65754</strain>
    </source>
</reference>
<feature type="domain" description="Carrier" evidence="10">
    <location>
        <begin position="1342"/>
        <end position="1419"/>
    </location>
</feature>
<dbReference type="InterPro" id="IPR020806">
    <property type="entry name" value="PKS_PP-bd"/>
</dbReference>
<keyword evidence="7" id="KW-0436">Ligase</keyword>
<dbReference type="RefSeq" id="WP_330135342.1">
    <property type="nucleotide sequence ID" value="NZ_JAUTXY010000011.1"/>
</dbReference>
<comment type="cofactor">
    <cofactor evidence="1">
        <name>pantetheine 4'-phosphate</name>
        <dbReference type="ChEBI" id="CHEBI:47942"/>
    </cofactor>
</comment>